<dbReference type="InterPro" id="IPR039567">
    <property type="entry name" value="Gly-zipper"/>
</dbReference>
<evidence type="ECO:0000313" key="7">
    <source>
        <dbReference type="Proteomes" id="UP001200145"/>
    </source>
</evidence>
<dbReference type="InterPro" id="IPR006665">
    <property type="entry name" value="OmpA-like"/>
</dbReference>
<sequence>MNNSIGNKIRQAAWVAAAFSIVSTTTIGCKSMNKTQKGVAIGAAGGAVLGAGVGKAAGNTAVGAIIGAAVGGVTGGVIGRKMDKQAEEIEKIPGAEVKRVGEGINVTFDSGVLFGFDQSNLTGVAAERIADLSDILKKYPNTYILIEGHTDNKGSHSYNERLSRQRAQSVASYLEQKDIKSSRIRTSWYGEDQPKFNNSTEENRAKNRRVEFAIYANEKMVEDAKKEASK</sequence>
<accession>A0ABS9BK44</accession>
<feature type="domain" description="OmpA-like" evidence="5">
    <location>
        <begin position="100"/>
        <end position="218"/>
    </location>
</feature>
<protein>
    <submittedName>
        <fullName evidence="6">OmpA family protein</fullName>
    </submittedName>
</protein>
<dbReference type="Pfam" id="PF13488">
    <property type="entry name" value="Gly-zipper_Omp"/>
    <property type="match status" value="1"/>
</dbReference>
<dbReference type="SUPFAM" id="SSF103088">
    <property type="entry name" value="OmpA-like"/>
    <property type="match status" value="1"/>
</dbReference>
<evidence type="ECO:0000313" key="6">
    <source>
        <dbReference type="EMBL" id="MCF1715575.1"/>
    </source>
</evidence>
<gene>
    <name evidence="6" type="ORF">L0U88_13135</name>
</gene>
<keyword evidence="7" id="KW-1185">Reference proteome</keyword>
<evidence type="ECO:0000256" key="2">
    <source>
        <dbReference type="ARBA" id="ARBA00023136"/>
    </source>
</evidence>
<dbReference type="RefSeq" id="WP_234866525.1">
    <property type="nucleotide sequence ID" value="NZ_JAKEVY010000003.1"/>
</dbReference>
<evidence type="ECO:0000259" key="5">
    <source>
        <dbReference type="PROSITE" id="PS51123"/>
    </source>
</evidence>
<keyword evidence="2 4" id="KW-0472">Membrane</keyword>
<dbReference type="PROSITE" id="PS51123">
    <property type="entry name" value="OMPA_2"/>
    <property type="match status" value="1"/>
</dbReference>
<evidence type="ECO:0000256" key="4">
    <source>
        <dbReference type="PROSITE-ProRule" id="PRU00473"/>
    </source>
</evidence>
<proteinExistence type="predicted"/>
<dbReference type="EMBL" id="JAKEVY010000003">
    <property type="protein sequence ID" value="MCF1715575.1"/>
    <property type="molecule type" value="Genomic_DNA"/>
</dbReference>
<dbReference type="PANTHER" id="PTHR30329:SF21">
    <property type="entry name" value="LIPOPROTEIN YIAD-RELATED"/>
    <property type="match status" value="1"/>
</dbReference>
<keyword evidence="3" id="KW-0998">Cell outer membrane</keyword>
<dbReference type="PANTHER" id="PTHR30329">
    <property type="entry name" value="STATOR ELEMENT OF FLAGELLAR MOTOR COMPLEX"/>
    <property type="match status" value="1"/>
</dbReference>
<evidence type="ECO:0000256" key="1">
    <source>
        <dbReference type="ARBA" id="ARBA00004442"/>
    </source>
</evidence>
<evidence type="ECO:0000256" key="3">
    <source>
        <dbReference type="ARBA" id="ARBA00023237"/>
    </source>
</evidence>
<dbReference type="Pfam" id="PF00691">
    <property type="entry name" value="OmpA"/>
    <property type="match status" value="1"/>
</dbReference>
<organism evidence="6 7">
    <name type="scientific">Flavihumibacter fluminis</name>
    <dbReference type="NCBI Taxonomy" id="2909236"/>
    <lineage>
        <taxon>Bacteria</taxon>
        <taxon>Pseudomonadati</taxon>
        <taxon>Bacteroidota</taxon>
        <taxon>Chitinophagia</taxon>
        <taxon>Chitinophagales</taxon>
        <taxon>Chitinophagaceae</taxon>
        <taxon>Flavihumibacter</taxon>
    </lineage>
</organism>
<dbReference type="InterPro" id="IPR036737">
    <property type="entry name" value="OmpA-like_sf"/>
</dbReference>
<comment type="caution">
    <text evidence="6">The sequence shown here is derived from an EMBL/GenBank/DDBJ whole genome shotgun (WGS) entry which is preliminary data.</text>
</comment>
<dbReference type="CDD" id="cd07185">
    <property type="entry name" value="OmpA_C-like"/>
    <property type="match status" value="1"/>
</dbReference>
<dbReference type="Gene3D" id="3.30.1330.60">
    <property type="entry name" value="OmpA-like domain"/>
    <property type="match status" value="1"/>
</dbReference>
<reference evidence="6 7" key="1">
    <citation type="submission" date="2022-01" db="EMBL/GenBank/DDBJ databases">
        <title>Flavihumibacter sp. nov., isolated from sediment of a river.</title>
        <authorList>
            <person name="Liu H."/>
        </authorList>
    </citation>
    <scope>NUCLEOTIDE SEQUENCE [LARGE SCALE GENOMIC DNA]</scope>
    <source>
        <strain evidence="6 7">RY-1</strain>
    </source>
</reference>
<dbReference type="PRINTS" id="PR01021">
    <property type="entry name" value="OMPADOMAIN"/>
</dbReference>
<name>A0ABS9BK44_9BACT</name>
<dbReference type="InterPro" id="IPR006664">
    <property type="entry name" value="OMP_bac"/>
</dbReference>
<comment type="subcellular location">
    <subcellularLocation>
        <location evidence="1">Cell outer membrane</location>
    </subcellularLocation>
</comment>
<dbReference type="InterPro" id="IPR050330">
    <property type="entry name" value="Bact_OuterMem_StrucFunc"/>
</dbReference>
<dbReference type="Proteomes" id="UP001200145">
    <property type="component" value="Unassembled WGS sequence"/>
</dbReference>